<evidence type="ECO:0000313" key="20">
    <source>
        <dbReference type="Proteomes" id="UP000234462"/>
    </source>
</evidence>
<keyword evidence="4" id="KW-1003">Cell membrane</keyword>
<dbReference type="RefSeq" id="WP_180951827.1">
    <property type="nucleotide sequence ID" value="NZ_FXZM01000004.1"/>
</dbReference>
<evidence type="ECO:0000256" key="6">
    <source>
        <dbReference type="ARBA" id="ARBA00022679"/>
    </source>
</evidence>
<comment type="similarity">
    <text evidence="3">Belongs to the etk/wzc family.</text>
</comment>
<evidence type="ECO:0000259" key="17">
    <source>
        <dbReference type="Pfam" id="PF02706"/>
    </source>
</evidence>
<name>A0A2H1L4R1_9MICO</name>
<organism evidence="19 20">
    <name type="scientific">Brevibacterium jeotgali</name>
    <dbReference type="NCBI Taxonomy" id="1262550"/>
    <lineage>
        <taxon>Bacteria</taxon>
        <taxon>Bacillati</taxon>
        <taxon>Actinomycetota</taxon>
        <taxon>Actinomycetes</taxon>
        <taxon>Micrococcales</taxon>
        <taxon>Brevibacteriaceae</taxon>
        <taxon>Brevibacterium</taxon>
    </lineage>
</organism>
<comment type="similarity">
    <text evidence="2">Belongs to the CpsC/CapA family.</text>
</comment>
<feature type="compositionally biased region" description="Basic and acidic residues" evidence="15">
    <location>
        <begin position="498"/>
        <end position="537"/>
    </location>
</feature>
<dbReference type="InterPro" id="IPR003856">
    <property type="entry name" value="LPS_length_determ_N"/>
</dbReference>
<dbReference type="GO" id="GO:0005886">
    <property type="term" value="C:plasma membrane"/>
    <property type="evidence" value="ECO:0007669"/>
    <property type="project" value="UniProtKB-SubCell"/>
</dbReference>
<keyword evidence="6" id="KW-0808">Transferase</keyword>
<evidence type="ECO:0000256" key="15">
    <source>
        <dbReference type="SAM" id="MobiDB-lite"/>
    </source>
</evidence>
<evidence type="ECO:0000256" key="13">
    <source>
        <dbReference type="ARBA" id="ARBA00023137"/>
    </source>
</evidence>
<feature type="domain" description="AAA" evidence="18">
    <location>
        <begin position="271"/>
        <end position="384"/>
    </location>
</feature>
<keyword evidence="12 16" id="KW-0472">Membrane</keyword>
<dbReference type="GO" id="GO:0004713">
    <property type="term" value="F:protein tyrosine kinase activity"/>
    <property type="evidence" value="ECO:0007669"/>
    <property type="project" value="UniProtKB-KW"/>
</dbReference>
<evidence type="ECO:0000256" key="1">
    <source>
        <dbReference type="ARBA" id="ARBA00004429"/>
    </source>
</evidence>
<feature type="compositionally biased region" description="Basic and acidic residues" evidence="15">
    <location>
        <begin position="472"/>
        <end position="483"/>
    </location>
</feature>
<dbReference type="NCBIfam" id="TIGR01007">
    <property type="entry name" value="eps_fam"/>
    <property type="match status" value="1"/>
</dbReference>
<dbReference type="SUPFAM" id="SSF52540">
    <property type="entry name" value="P-loop containing nucleoside triphosphate hydrolases"/>
    <property type="match status" value="1"/>
</dbReference>
<keyword evidence="11 16" id="KW-1133">Transmembrane helix</keyword>
<keyword evidence="7 16" id="KW-0812">Transmembrane</keyword>
<evidence type="ECO:0000256" key="8">
    <source>
        <dbReference type="ARBA" id="ARBA00022741"/>
    </source>
</evidence>
<dbReference type="AlphaFoldDB" id="A0A2H1L4R1"/>
<dbReference type="Pfam" id="PF13614">
    <property type="entry name" value="AAA_31"/>
    <property type="match status" value="1"/>
</dbReference>
<dbReference type="PANTHER" id="PTHR32309">
    <property type="entry name" value="TYROSINE-PROTEIN KINASE"/>
    <property type="match status" value="1"/>
</dbReference>
<keyword evidence="20" id="KW-1185">Reference proteome</keyword>
<evidence type="ECO:0000259" key="18">
    <source>
        <dbReference type="Pfam" id="PF13614"/>
    </source>
</evidence>
<comment type="subcellular location">
    <subcellularLocation>
        <location evidence="1">Cell inner membrane</location>
        <topology evidence="1">Multi-pass membrane protein</topology>
    </subcellularLocation>
</comment>
<comment type="catalytic activity">
    <reaction evidence="14">
        <text>L-tyrosyl-[protein] + ATP = O-phospho-L-tyrosyl-[protein] + ADP + H(+)</text>
        <dbReference type="Rhea" id="RHEA:10596"/>
        <dbReference type="Rhea" id="RHEA-COMP:10136"/>
        <dbReference type="Rhea" id="RHEA-COMP:20101"/>
        <dbReference type="ChEBI" id="CHEBI:15378"/>
        <dbReference type="ChEBI" id="CHEBI:30616"/>
        <dbReference type="ChEBI" id="CHEBI:46858"/>
        <dbReference type="ChEBI" id="CHEBI:61978"/>
        <dbReference type="ChEBI" id="CHEBI:456216"/>
    </reaction>
</comment>
<feature type="domain" description="Polysaccharide chain length determinant N-terminal" evidence="17">
    <location>
        <begin position="1"/>
        <end position="89"/>
    </location>
</feature>
<evidence type="ECO:0000256" key="12">
    <source>
        <dbReference type="ARBA" id="ARBA00023136"/>
    </source>
</evidence>
<dbReference type="Gene3D" id="3.40.50.300">
    <property type="entry name" value="P-loop containing nucleotide triphosphate hydrolases"/>
    <property type="match status" value="1"/>
</dbReference>
<evidence type="ECO:0000256" key="4">
    <source>
        <dbReference type="ARBA" id="ARBA00022475"/>
    </source>
</evidence>
<dbReference type="InterPro" id="IPR025669">
    <property type="entry name" value="AAA_dom"/>
</dbReference>
<keyword evidence="10" id="KW-0067">ATP-binding</keyword>
<evidence type="ECO:0000256" key="5">
    <source>
        <dbReference type="ARBA" id="ARBA00022519"/>
    </source>
</evidence>
<dbReference type="InterPro" id="IPR050445">
    <property type="entry name" value="Bact_polysacc_biosynth/exp"/>
</dbReference>
<evidence type="ECO:0000256" key="10">
    <source>
        <dbReference type="ARBA" id="ARBA00022840"/>
    </source>
</evidence>
<dbReference type="InterPro" id="IPR005702">
    <property type="entry name" value="Wzc-like_C"/>
</dbReference>
<evidence type="ECO:0000256" key="14">
    <source>
        <dbReference type="ARBA" id="ARBA00053015"/>
    </source>
</evidence>
<reference evidence="20" key="1">
    <citation type="submission" date="2017-03" db="EMBL/GenBank/DDBJ databases">
        <authorList>
            <person name="Monnet C."/>
        </authorList>
    </citation>
    <scope>NUCLEOTIDE SEQUENCE [LARGE SCALE GENOMIC DNA]</scope>
    <source>
        <strain evidence="20">SJ5-8</strain>
    </source>
</reference>
<proteinExistence type="inferred from homology"/>
<evidence type="ECO:0000256" key="3">
    <source>
        <dbReference type="ARBA" id="ARBA00008883"/>
    </source>
</evidence>
<evidence type="ECO:0000256" key="9">
    <source>
        <dbReference type="ARBA" id="ARBA00022777"/>
    </source>
</evidence>
<dbReference type="PANTHER" id="PTHR32309:SF31">
    <property type="entry name" value="CAPSULAR EXOPOLYSACCHARIDE FAMILY"/>
    <property type="match status" value="1"/>
</dbReference>
<evidence type="ECO:0000256" key="11">
    <source>
        <dbReference type="ARBA" id="ARBA00022989"/>
    </source>
</evidence>
<evidence type="ECO:0000256" key="16">
    <source>
        <dbReference type="SAM" id="Phobius"/>
    </source>
</evidence>
<feature type="transmembrane region" description="Helical" evidence="16">
    <location>
        <begin position="12"/>
        <end position="34"/>
    </location>
</feature>
<keyword evidence="9" id="KW-0418">Kinase</keyword>
<evidence type="ECO:0000313" key="19">
    <source>
        <dbReference type="EMBL" id="SMY11383.1"/>
    </source>
</evidence>
<dbReference type="Proteomes" id="UP000234462">
    <property type="component" value="Unassembled WGS sequence"/>
</dbReference>
<dbReference type="InterPro" id="IPR027417">
    <property type="entry name" value="P-loop_NTPase"/>
</dbReference>
<dbReference type="CDD" id="cd05387">
    <property type="entry name" value="BY-kinase"/>
    <property type="match status" value="1"/>
</dbReference>
<keyword evidence="8" id="KW-0547">Nucleotide-binding</keyword>
<keyword evidence="5" id="KW-0997">Cell inner membrane</keyword>
<sequence length="537" mass="56155">MDLKTYLRVLRQHVALIIAAAVVGALGGLGVGLLTPTTYTAQTQLFVSIVNSGSATDLQQGSTFTQERMQTYVDMADSRAVLGPVVDDLGLDETSVDLAERVQATSDPNTVLIGIAVTDESPRAAARIAEAVATSLVDVVTTLENPDGEGASPVLLSVAEAAEPPVEPSSLTLWTDTLLGLLVGVVFGVGAALLRSALDTRLRGKETLRRVTRAPVLTAVPADASTARTPLVTDLPVHSPRGEAFRRLRTNLRYAQVGDASTSVLVTSSVAGEGKTTTSINLAIVMAQAGKRVALVDADLRRPRIAHRLGLENAAGLTTVLVGSAEASEVLQAWGDDELYVLTAGEIPPNPTELLESRQMSRLIAELTAEFDLVLIDGPPLLPVADGLVLSQQVGRVILVAGVGQVRVGEVQEALGTLSLVDANRVGVVLNKVPASTLDGGSYSRAYGSYLLPDEGSSGVLAGDPGGDSWSEDGRAYGRERGGRRGSYRGTDGGSDGGSDRGPERGPDRGPERGPDDRLDGRLSEHLDTVEMRRVGS</sequence>
<dbReference type="Pfam" id="PF02706">
    <property type="entry name" value="Wzz"/>
    <property type="match status" value="1"/>
</dbReference>
<gene>
    <name evidence="19" type="ORF">BJEO58_00968</name>
</gene>
<protein>
    <submittedName>
        <fullName evidence="19">Capsular exopolysaccharide family</fullName>
    </submittedName>
</protein>
<dbReference type="EMBL" id="FXZM01000004">
    <property type="protein sequence ID" value="SMY11383.1"/>
    <property type="molecule type" value="Genomic_DNA"/>
</dbReference>
<accession>A0A2H1L4R1</accession>
<feature type="region of interest" description="Disordered" evidence="15">
    <location>
        <begin position="456"/>
        <end position="537"/>
    </location>
</feature>
<evidence type="ECO:0000256" key="2">
    <source>
        <dbReference type="ARBA" id="ARBA00006683"/>
    </source>
</evidence>
<keyword evidence="13" id="KW-0829">Tyrosine-protein kinase</keyword>
<dbReference type="GO" id="GO:0005524">
    <property type="term" value="F:ATP binding"/>
    <property type="evidence" value="ECO:0007669"/>
    <property type="project" value="UniProtKB-KW"/>
</dbReference>
<evidence type="ECO:0000256" key="7">
    <source>
        <dbReference type="ARBA" id="ARBA00022692"/>
    </source>
</evidence>